<feature type="transmembrane region" description="Helical" evidence="1">
    <location>
        <begin position="6"/>
        <end position="23"/>
    </location>
</feature>
<name>A0A1G2CNU5_9BACT</name>
<evidence type="ECO:0000313" key="3">
    <source>
        <dbReference type="Proteomes" id="UP000177587"/>
    </source>
</evidence>
<organism evidence="2 3">
    <name type="scientific">Candidatus Liptonbacteria bacterium RIFOXYD1_FULL_36_11</name>
    <dbReference type="NCBI Taxonomy" id="1798656"/>
    <lineage>
        <taxon>Bacteria</taxon>
        <taxon>Candidatus Liptoniibacteriota</taxon>
    </lineage>
</organism>
<comment type="caution">
    <text evidence="2">The sequence shown here is derived from an EMBL/GenBank/DDBJ whole genome shotgun (WGS) entry which is preliminary data.</text>
</comment>
<dbReference type="AlphaFoldDB" id="A0A1G2CNU5"/>
<proteinExistence type="predicted"/>
<evidence type="ECO:0000313" key="2">
    <source>
        <dbReference type="EMBL" id="OGZ03053.1"/>
    </source>
</evidence>
<accession>A0A1G2CNU5</accession>
<dbReference type="EMBL" id="MHLG01000030">
    <property type="protein sequence ID" value="OGZ03053.1"/>
    <property type="molecule type" value="Genomic_DNA"/>
</dbReference>
<evidence type="ECO:0000256" key="1">
    <source>
        <dbReference type="SAM" id="Phobius"/>
    </source>
</evidence>
<reference evidence="2 3" key="1">
    <citation type="journal article" date="2016" name="Nat. Commun.">
        <title>Thousands of microbial genomes shed light on interconnected biogeochemical processes in an aquifer system.</title>
        <authorList>
            <person name="Anantharaman K."/>
            <person name="Brown C.T."/>
            <person name="Hug L.A."/>
            <person name="Sharon I."/>
            <person name="Castelle C.J."/>
            <person name="Probst A.J."/>
            <person name="Thomas B.C."/>
            <person name="Singh A."/>
            <person name="Wilkins M.J."/>
            <person name="Karaoz U."/>
            <person name="Brodie E.L."/>
            <person name="Williams K.H."/>
            <person name="Hubbard S.S."/>
            <person name="Banfield J.F."/>
        </authorList>
    </citation>
    <scope>NUCLEOTIDE SEQUENCE [LARGE SCALE GENOMIC DNA]</scope>
</reference>
<keyword evidence="1" id="KW-1133">Transmembrane helix</keyword>
<sequence>MLTGIVIVVIAILLVGCILFFIIRECEKIEREDKKAKDGGEDIGLLLWGIIEKEDGGRWDMGGKKMIDRKVQYRSRRSGKTLTAKIVHCESFGSLLKLKRPRYKGYFWRKATEVTFL</sequence>
<keyword evidence="1" id="KW-0812">Transmembrane</keyword>
<gene>
    <name evidence="2" type="ORF">A2604_01100</name>
</gene>
<keyword evidence="1" id="KW-0472">Membrane</keyword>
<protein>
    <submittedName>
        <fullName evidence="2">Uncharacterized protein</fullName>
    </submittedName>
</protein>
<dbReference type="Proteomes" id="UP000177587">
    <property type="component" value="Unassembled WGS sequence"/>
</dbReference>